<protein>
    <submittedName>
        <fullName evidence="1">Uncharacterized protein</fullName>
    </submittedName>
</protein>
<accession>A0ABQ3QV49</accession>
<gene>
    <name evidence="1" type="ORF">Sviol_55690</name>
</gene>
<name>A0ABQ3QV49_9ACTN</name>
<keyword evidence="2" id="KW-1185">Reference proteome</keyword>
<dbReference type="EMBL" id="BNDY01000017">
    <property type="protein sequence ID" value="GHI41161.1"/>
    <property type="molecule type" value="Genomic_DNA"/>
</dbReference>
<evidence type="ECO:0000313" key="2">
    <source>
        <dbReference type="Proteomes" id="UP001050808"/>
    </source>
</evidence>
<dbReference type="Proteomes" id="UP001050808">
    <property type="component" value="Unassembled WGS sequence"/>
</dbReference>
<sequence>MLPSMRVRSMGSGTCPYLWRDLWGFRDIPCSAPPPCVYGERRVHEIFTNLDARVTFGGRGDAVAQGEGCVAMLLSLLCAPILAEWRVPDVRSRQQLPSP</sequence>
<proteinExistence type="predicted"/>
<comment type="caution">
    <text evidence="1">The sequence shown here is derived from an EMBL/GenBank/DDBJ whole genome shotgun (WGS) entry which is preliminary data.</text>
</comment>
<reference evidence="1" key="1">
    <citation type="submission" date="2024-05" db="EMBL/GenBank/DDBJ databases">
        <title>Whole genome shotgun sequence of Streptomyces violascens NBRC 12920.</title>
        <authorList>
            <person name="Komaki H."/>
            <person name="Tamura T."/>
        </authorList>
    </citation>
    <scope>NUCLEOTIDE SEQUENCE</scope>
    <source>
        <strain evidence="1">NBRC 12920</strain>
    </source>
</reference>
<organism evidence="1 2">
    <name type="scientific">Streptomyces violascens</name>
    <dbReference type="NCBI Taxonomy" id="67381"/>
    <lineage>
        <taxon>Bacteria</taxon>
        <taxon>Bacillati</taxon>
        <taxon>Actinomycetota</taxon>
        <taxon>Actinomycetes</taxon>
        <taxon>Kitasatosporales</taxon>
        <taxon>Streptomycetaceae</taxon>
        <taxon>Streptomyces</taxon>
    </lineage>
</organism>
<evidence type="ECO:0000313" key="1">
    <source>
        <dbReference type="EMBL" id="GHI41161.1"/>
    </source>
</evidence>